<reference evidence="2 3" key="1">
    <citation type="journal article" date="2024" name="Microbiol. Resour. Announc.">
        <title>Genome annotations for the ascomycete fungi Trichoderma harzianum, Trichoderma aggressivum, and Purpureocillium lilacinum.</title>
        <authorList>
            <person name="Beijen E.P.W."/>
            <person name="Ohm R.A."/>
        </authorList>
    </citation>
    <scope>NUCLEOTIDE SEQUENCE [LARGE SCALE GENOMIC DNA]</scope>
    <source>
        <strain evidence="2 3">CBS 150709</strain>
    </source>
</reference>
<feature type="region of interest" description="Disordered" evidence="1">
    <location>
        <begin position="162"/>
        <end position="182"/>
    </location>
</feature>
<accession>A0ABR0C260</accession>
<gene>
    <name evidence="2" type="ORF">Purlil1_5471</name>
</gene>
<evidence type="ECO:0000313" key="2">
    <source>
        <dbReference type="EMBL" id="KAK4090300.1"/>
    </source>
</evidence>
<dbReference type="Proteomes" id="UP001287286">
    <property type="component" value="Unassembled WGS sequence"/>
</dbReference>
<proteinExistence type="predicted"/>
<evidence type="ECO:0000313" key="3">
    <source>
        <dbReference type="Proteomes" id="UP001287286"/>
    </source>
</evidence>
<name>A0ABR0C260_PURLI</name>
<evidence type="ECO:0000256" key="1">
    <source>
        <dbReference type="SAM" id="MobiDB-lite"/>
    </source>
</evidence>
<sequence length="182" mass="19658">MGSYHERSSDLLRDAMLILDVATAAAAAEAAAAATAATQTTPQRGKRAYVCRSLDAAICWLAEQRKHTLSSCVQYNTQMRRRPLKARSHTLQPSHEARGDGRRVDCRNVSAPRLPGHDEERKGACACLGGVREHIFPGAASCTMPSPLAGANELDEWVRAQTAGGRKPLSANPRGARCQRRA</sequence>
<feature type="region of interest" description="Disordered" evidence="1">
    <location>
        <begin position="83"/>
        <end position="102"/>
    </location>
</feature>
<organism evidence="2 3">
    <name type="scientific">Purpureocillium lilacinum</name>
    <name type="common">Paecilomyces lilacinus</name>
    <dbReference type="NCBI Taxonomy" id="33203"/>
    <lineage>
        <taxon>Eukaryota</taxon>
        <taxon>Fungi</taxon>
        <taxon>Dikarya</taxon>
        <taxon>Ascomycota</taxon>
        <taxon>Pezizomycotina</taxon>
        <taxon>Sordariomycetes</taxon>
        <taxon>Hypocreomycetidae</taxon>
        <taxon>Hypocreales</taxon>
        <taxon>Ophiocordycipitaceae</taxon>
        <taxon>Purpureocillium</taxon>
    </lineage>
</organism>
<comment type="caution">
    <text evidence="2">The sequence shown here is derived from an EMBL/GenBank/DDBJ whole genome shotgun (WGS) entry which is preliminary data.</text>
</comment>
<protein>
    <submittedName>
        <fullName evidence="2">Uncharacterized protein</fullName>
    </submittedName>
</protein>
<keyword evidence="3" id="KW-1185">Reference proteome</keyword>
<dbReference type="EMBL" id="JAWRVI010000016">
    <property type="protein sequence ID" value="KAK4090300.1"/>
    <property type="molecule type" value="Genomic_DNA"/>
</dbReference>